<organism evidence="1 2">
    <name type="scientific">Aphanizomenon flos-aquae LD13</name>
    <dbReference type="NCBI Taxonomy" id="1710894"/>
    <lineage>
        <taxon>Bacteria</taxon>
        <taxon>Bacillati</taxon>
        <taxon>Cyanobacteriota</taxon>
        <taxon>Cyanophyceae</taxon>
        <taxon>Nostocales</taxon>
        <taxon>Aphanizomenonaceae</taxon>
        <taxon>Aphanizomenon</taxon>
    </lineage>
</organism>
<evidence type="ECO:0000313" key="2">
    <source>
        <dbReference type="Proteomes" id="UP000092382"/>
    </source>
</evidence>
<dbReference type="STRING" id="1803587.GCA_001593825_01172"/>
<name>A0A1B7VWS3_APHFL</name>
<dbReference type="PATRIC" id="fig|1710894.3.peg.4179"/>
<sequence length="76" mass="8537">MIRSSQINIIPMDPKEFVALYGKKFAARVSGYPVETLGKYLANPESKRYINPSDSVKLHFGAIHQIIITNSKVQES</sequence>
<dbReference type="Proteomes" id="UP000092382">
    <property type="component" value="Unassembled WGS sequence"/>
</dbReference>
<dbReference type="EMBL" id="LJOY01000030">
    <property type="protein sequence ID" value="OBQ25415.1"/>
    <property type="molecule type" value="Genomic_DNA"/>
</dbReference>
<protein>
    <submittedName>
        <fullName evidence="1">Uncharacterized protein</fullName>
    </submittedName>
</protein>
<accession>A0A1B7VWS3</accession>
<comment type="caution">
    <text evidence="1">The sequence shown here is derived from an EMBL/GenBank/DDBJ whole genome shotgun (WGS) entry which is preliminary data.</text>
</comment>
<gene>
    <name evidence="1" type="ORF">AN481_10525</name>
</gene>
<dbReference type="AlphaFoldDB" id="A0A1B7VWS3"/>
<proteinExistence type="predicted"/>
<evidence type="ECO:0000313" key="1">
    <source>
        <dbReference type="EMBL" id="OBQ25415.1"/>
    </source>
</evidence>
<reference evidence="1 2" key="1">
    <citation type="submission" date="2015-09" db="EMBL/GenBank/DDBJ databases">
        <title>Whole genome shotgun sequence assembly of Aphanizomenon flos-aquae UKL13.</title>
        <authorList>
            <person name="Driscoll C."/>
        </authorList>
    </citation>
    <scope>NUCLEOTIDE SEQUENCE [LARGE SCALE GENOMIC DNA]</scope>
    <source>
        <strain evidence="1">MDT13</strain>
    </source>
</reference>